<dbReference type="InterPro" id="IPR010953">
    <property type="entry name" value="Citrate_synthase_typ-I"/>
</dbReference>
<accession>A0ABP7TBB9</accession>
<dbReference type="PIRSF" id="PIRSF001369">
    <property type="entry name" value="Citrate_synth"/>
    <property type="match status" value="1"/>
</dbReference>
<evidence type="ECO:0000256" key="5">
    <source>
        <dbReference type="ARBA" id="ARBA00049288"/>
    </source>
</evidence>
<dbReference type="InterPro" id="IPR024176">
    <property type="entry name" value="Citrate_synthase_bac-typ"/>
</dbReference>
<dbReference type="InterPro" id="IPR002020">
    <property type="entry name" value="Citrate_synthase"/>
</dbReference>
<dbReference type="PRINTS" id="PR00143">
    <property type="entry name" value="CITRTSNTHASE"/>
</dbReference>
<evidence type="ECO:0000256" key="4">
    <source>
        <dbReference type="ARBA" id="ARBA00022679"/>
    </source>
</evidence>
<sequence>MAETAELILDGKSITLPVIEGTEHEKAFDIGKLRDQTGYVTLDSGYKNTGATKSAITFLDGEEGILRYRGYPIEQLAEKSSFLEVAYLLIYGALPTQAELDHFNGQITKHTLVHEDMRKIFDGFPSATHPMAILSSLICALTGFYPQSVSPDLSPEEMELNIIRLLAKMPTIAAWTYKNNMGHPLNYPRNDMDYCANFLYMMFSFPTEKYEINPVVVSALNKLLILHADHEQNCSTSTVRLVGSANASLYGSVSAGINALWGPLHGGANQEVIEMLEAIAADGGDTSKFINKAKDKNDPFRLMGFGHRVYKNFDPRAKIIKVAADEVLQALGMQDSPLLKIAQELEQAALTDQYFIERKLYPNVDFYSGIIYKALGIPTEMFTVMFALGRLPGWIAQWKEMRENKEPIGRPRQIYTGELERDYKGIEAR</sequence>
<dbReference type="RefSeq" id="WP_345049574.1">
    <property type="nucleotide sequence ID" value="NZ_BAABDK010000001.1"/>
</dbReference>
<dbReference type="InterPro" id="IPR016142">
    <property type="entry name" value="Citrate_synth-like_lrg_a-sub"/>
</dbReference>
<evidence type="ECO:0000256" key="3">
    <source>
        <dbReference type="ARBA" id="ARBA00022532"/>
    </source>
</evidence>
<comment type="pathway">
    <text evidence="1 8">Carbohydrate metabolism; tricarboxylic acid cycle; isocitrate from oxaloacetate: step 1/2.</text>
</comment>
<proteinExistence type="inferred from homology"/>
<evidence type="ECO:0000256" key="7">
    <source>
        <dbReference type="PIRNR" id="PIRNR001369"/>
    </source>
</evidence>
<dbReference type="NCBIfam" id="TIGR01798">
    <property type="entry name" value="cit_synth_I"/>
    <property type="match status" value="1"/>
</dbReference>
<dbReference type="CDD" id="cd06114">
    <property type="entry name" value="EcCS_like"/>
    <property type="match status" value="1"/>
</dbReference>
<dbReference type="InterPro" id="IPR019810">
    <property type="entry name" value="Citrate_synthase_AS"/>
</dbReference>
<evidence type="ECO:0000313" key="11">
    <source>
        <dbReference type="Proteomes" id="UP001501469"/>
    </source>
</evidence>
<evidence type="ECO:0000256" key="2">
    <source>
        <dbReference type="ARBA" id="ARBA00010566"/>
    </source>
</evidence>
<evidence type="ECO:0000256" key="9">
    <source>
        <dbReference type="RuleBase" id="RU003406"/>
    </source>
</evidence>
<dbReference type="SUPFAM" id="SSF48256">
    <property type="entry name" value="Citrate synthase"/>
    <property type="match status" value="1"/>
</dbReference>
<evidence type="ECO:0000256" key="6">
    <source>
        <dbReference type="NCBIfam" id="TIGR01798"/>
    </source>
</evidence>
<dbReference type="InterPro" id="IPR016143">
    <property type="entry name" value="Citrate_synth-like_sm_a-sub"/>
</dbReference>
<name>A0ABP7TBB9_9BACT</name>
<dbReference type="PANTHER" id="PTHR42871">
    <property type="entry name" value="CITRATE SYNTHASE"/>
    <property type="match status" value="1"/>
</dbReference>
<dbReference type="PANTHER" id="PTHR42871:SF1">
    <property type="entry name" value="CITRATE SYNTHASE"/>
    <property type="match status" value="1"/>
</dbReference>
<keyword evidence="11" id="KW-1185">Reference proteome</keyword>
<dbReference type="InterPro" id="IPR036969">
    <property type="entry name" value="Citrate_synthase_sf"/>
</dbReference>
<dbReference type="Gene3D" id="1.10.580.10">
    <property type="entry name" value="Citrate Synthase, domain 1"/>
    <property type="match status" value="1"/>
</dbReference>
<gene>
    <name evidence="10" type="ORF">GCM10022409_03590</name>
</gene>
<dbReference type="EMBL" id="BAABDK010000001">
    <property type="protein sequence ID" value="GAA4023041.1"/>
    <property type="molecule type" value="Genomic_DNA"/>
</dbReference>
<dbReference type="Pfam" id="PF00285">
    <property type="entry name" value="Citrate_synt"/>
    <property type="match status" value="1"/>
</dbReference>
<protein>
    <recommendedName>
        <fullName evidence="6 7">Citrate synthase</fullName>
    </recommendedName>
</protein>
<dbReference type="Gene3D" id="2.20.28.60">
    <property type="match status" value="1"/>
</dbReference>
<organism evidence="10 11">
    <name type="scientific">Hymenobacter glaciei</name>
    <dbReference type="NCBI Taxonomy" id="877209"/>
    <lineage>
        <taxon>Bacteria</taxon>
        <taxon>Pseudomonadati</taxon>
        <taxon>Bacteroidota</taxon>
        <taxon>Cytophagia</taxon>
        <taxon>Cytophagales</taxon>
        <taxon>Hymenobacteraceae</taxon>
        <taxon>Hymenobacter</taxon>
    </lineage>
</organism>
<dbReference type="Gene3D" id="1.10.230.10">
    <property type="entry name" value="Cytochrome P450-Terp, domain 2"/>
    <property type="match status" value="1"/>
</dbReference>
<dbReference type="Proteomes" id="UP001501469">
    <property type="component" value="Unassembled WGS sequence"/>
</dbReference>
<evidence type="ECO:0000256" key="8">
    <source>
        <dbReference type="RuleBase" id="RU003370"/>
    </source>
</evidence>
<keyword evidence="4 7" id="KW-0808">Transferase</keyword>
<keyword evidence="3 8" id="KW-0816">Tricarboxylic acid cycle</keyword>
<evidence type="ECO:0000313" key="10">
    <source>
        <dbReference type="EMBL" id="GAA4023041.1"/>
    </source>
</evidence>
<dbReference type="PROSITE" id="PS00480">
    <property type="entry name" value="CITRATE_SYNTHASE"/>
    <property type="match status" value="1"/>
</dbReference>
<dbReference type="NCBIfam" id="NF004126">
    <property type="entry name" value="PRK05614.1"/>
    <property type="match status" value="1"/>
</dbReference>
<comment type="similarity">
    <text evidence="2 7 9">Belongs to the citrate synthase family.</text>
</comment>
<reference evidence="11" key="1">
    <citation type="journal article" date="2019" name="Int. J. Syst. Evol. Microbiol.">
        <title>The Global Catalogue of Microorganisms (GCM) 10K type strain sequencing project: providing services to taxonomists for standard genome sequencing and annotation.</title>
        <authorList>
            <consortium name="The Broad Institute Genomics Platform"/>
            <consortium name="The Broad Institute Genome Sequencing Center for Infectious Disease"/>
            <person name="Wu L."/>
            <person name="Ma J."/>
        </authorList>
    </citation>
    <scope>NUCLEOTIDE SEQUENCE [LARGE SCALE GENOMIC DNA]</scope>
    <source>
        <strain evidence="11">JCM 17225</strain>
    </source>
</reference>
<comment type="catalytic activity">
    <reaction evidence="5 8">
        <text>oxaloacetate + acetyl-CoA + H2O = citrate + CoA + H(+)</text>
        <dbReference type="Rhea" id="RHEA:16845"/>
        <dbReference type="ChEBI" id="CHEBI:15377"/>
        <dbReference type="ChEBI" id="CHEBI:15378"/>
        <dbReference type="ChEBI" id="CHEBI:16452"/>
        <dbReference type="ChEBI" id="CHEBI:16947"/>
        <dbReference type="ChEBI" id="CHEBI:57287"/>
        <dbReference type="ChEBI" id="CHEBI:57288"/>
        <dbReference type="EC" id="2.3.3.16"/>
    </reaction>
</comment>
<comment type="caution">
    <text evidence="10">The sequence shown here is derived from an EMBL/GenBank/DDBJ whole genome shotgun (WGS) entry which is preliminary data.</text>
</comment>
<evidence type="ECO:0000256" key="1">
    <source>
        <dbReference type="ARBA" id="ARBA00004751"/>
    </source>
</evidence>